<accession>A0AAN6S9E9</accession>
<comment type="caution">
    <text evidence="2">The sequence shown here is derived from an EMBL/GenBank/DDBJ whole genome shotgun (WGS) entry which is preliminary data.</text>
</comment>
<evidence type="ECO:0000313" key="3">
    <source>
        <dbReference type="Proteomes" id="UP001303473"/>
    </source>
</evidence>
<dbReference type="EMBL" id="MU853755">
    <property type="protein sequence ID" value="KAK3945334.1"/>
    <property type="molecule type" value="Genomic_DNA"/>
</dbReference>
<feature type="compositionally biased region" description="Basic and acidic residues" evidence="1">
    <location>
        <begin position="298"/>
        <end position="320"/>
    </location>
</feature>
<protein>
    <submittedName>
        <fullName evidence="2">Uncharacterized protein</fullName>
    </submittedName>
</protein>
<feature type="region of interest" description="Disordered" evidence="1">
    <location>
        <begin position="284"/>
        <end position="330"/>
    </location>
</feature>
<reference evidence="3" key="1">
    <citation type="journal article" date="2023" name="Mol. Phylogenet. Evol.">
        <title>Genome-scale phylogeny and comparative genomics of the fungal order Sordariales.</title>
        <authorList>
            <person name="Hensen N."/>
            <person name="Bonometti L."/>
            <person name="Westerberg I."/>
            <person name="Brannstrom I.O."/>
            <person name="Guillou S."/>
            <person name="Cros-Aarteil S."/>
            <person name="Calhoun S."/>
            <person name="Haridas S."/>
            <person name="Kuo A."/>
            <person name="Mondo S."/>
            <person name="Pangilinan J."/>
            <person name="Riley R."/>
            <person name="LaButti K."/>
            <person name="Andreopoulos B."/>
            <person name="Lipzen A."/>
            <person name="Chen C."/>
            <person name="Yan M."/>
            <person name="Daum C."/>
            <person name="Ng V."/>
            <person name="Clum A."/>
            <person name="Steindorff A."/>
            <person name="Ohm R.A."/>
            <person name="Martin F."/>
            <person name="Silar P."/>
            <person name="Natvig D.O."/>
            <person name="Lalanne C."/>
            <person name="Gautier V."/>
            <person name="Ament-Velasquez S.L."/>
            <person name="Kruys A."/>
            <person name="Hutchinson M.I."/>
            <person name="Powell A.J."/>
            <person name="Barry K."/>
            <person name="Miller A.N."/>
            <person name="Grigoriev I.V."/>
            <person name="Debuchy R."/>
            <person name="Gladieux P."/>
            <person name="Hiltunen Thoren M."/>
            <person name="Johannesson H."/>
        </authorList>
    </citation>
    <scope>NUCLEOTIDE SEQUENCE [LARGE SCALE GENOMIC DNA]</scope>
    <source>
        <strain evidence="3">CBS 340.73</strain>
    </source>
</reference>
<proteinExistence type="predicted"/>
<evidence type="ECO:0000256" key="1">
    <source>
        <dbReference type="SAM" id="MobiDB-lite"/>
    </source>
</evidence>
<name>A0AAN6S9E9_9PEZI</name>
<organism evidence="2 3">
    <name type="scientific">Diplogelasinospora grovesii</name>
    <dbReference type="NCBI Taxonomy" id="303347"/>
    <lineage>
        <taxon>Eukaryota</taxon>
        <taxon>Fungi</taxon>
        <taxon>Dikarya</taxon>
        <taxon>Ascomycota</taxon>
        <taxon>Pezizomycotina</taxon>
        <taxon>Sordariomycetes</taxon>
        <taxon>Sordariomycetidae</taxon>
        <taxon>Sordariales</taxon>
        <taxon>Diplogelasinosporaceae</taxon>
        <taxon>Diplogelasinospora</taxon>
    </lineage>
</organism>
<evidence type="ECO:0000313" key="2">
    <source>
        <dbReference type="EMBL" id="KAK3945334.1"/>
    </source>
</evidence>
<sequence length="330" mass="37814">MEVFNGSPYTPNSSGRSASPCRYTYWGDRRSICKGRRPNIDIILTELRNRSRGQPQQDSEWWSVCLSPNEYDNLLALIQAEEDLQDVKYDYFPQLSKFVLRMGDVIHEAIIEELKAEINDQLSSIRRSGNQPAADFAKKVKPWGSLKISPGIEGRHHPDESFGYKGASYPGLVIEVSHSQKSKDLPFLADNYILGSNGIIQVVIGIDLEYRKKKGMEAQVMDQTLRIQLKDFGNWVACPGIDDISGEIAIAFSQLYEMVEEGEERKQIISVKREMDESEFDIPRKQKRIRVRSPPQELRPEDEQRITDAEEKVEERRSDQDSDITLQSNE</sequence>
<keyword evidence="3" id="KW-1185">Reference proteome</keyword>
<dbReference type="Proteomes" id="UP001303473">
    <property type="component" value="Unassembled WGS sequence"/>
</dbReference>
<dbReference type="AlphaFoldDB" id="A0AAN6S9E9"/>
<gene>
    <name evidence="2" type="ORF">QBC46DRAFT_445252</name>
</gene>